<dbReference type="AlphaFoldDB" id="A0A3T0N8M9"/>
<dbReference type="KEGG" id="sedi:EBB79_06625"/>
<reference evidence="2 3" key="1">
    <citation type="submission" date="2018-10" db="EMBL/GenBank/DDBJ databases">
        <title>Parasedimentitalea marina sp. nov., a psychrophilic bacterium isolated from deep seawater of the New Britain Trench.</title>
        <authorList>
            <person name="Cao J."/>
        </authorList>
    </citation>
    <scope>NUCLEOTIDE SEQUENCE [LARGE SCALE GENOMIC DNA]</scope>
    <source>
        <strain evidence="2 3">W43</strain>
    </source>
</reference>
<keyword evidence="1" id="KW-0732">Signal</keyword>
<evidence type="ECO:0000313" key="3">
    <source>
        <dbReference type="Proteomes" id="UP000283063"/>
    </source>
</evidence>
<dbReference type="OrthoDB" id="7658992at2"/>
<sequence length="135" mass="14753">MTRSLITAVALCVSTLPLQAAAKPSLRDVPQVENIIFVAAIAHEVSEYCHSIKARRMKALGMAWELRSQANDLGYSDAEIRAHVESDSEKARMRAKGERYLKANGVDYGTPETFCVFGLAEIEKSSAIGALLRAK</sequence>
<feature type="chain" id="PRO_5019518636" description="DUF5333 domain-containing protein" evidence="1">
    <location>
        <begin position="21"/>
        <end position="135"/>
    </location>
</feature>
<gene>
    <name evidence="2" type="ORF">EBB79_06625</name>
</gene>
<keyword evidence="3" id="KW-1185">Reference proteome</keyword>
<accession>A0A3T0N8M9</accession>
<protein>
    <recommendedName>
        <fullName evidence="4">DUF5333 domain-containing protein</fullName>
    </recommendedName>
</protein>
<evidence type="ECO:0000256" key="1">
    <source>
        <dbReference type="SAM" id="SignalP"/>
    </source>
</evidence>
<dbReference type="EMBL" id="CP033219">
    <property type="protein sequence ID" value="AZV80349.1"/>
    <property type="molecule type" value="Genomic_DNA"/>
</dbReference>
<dbReference type="InterPro" id="IPR020349">
    <property type="entry name" value="Uncharacterised_14.7kDa"/>
</dbReference>
<evidence type="ECO:0000313" key="2">
    <source>
        <dbReference type="EMBL" id="AZV80349.1"/>
    </source>
</evidence>
<name>A0A3T0N8M9_9RHOB</name>
<evidence type="ECO:0008006" key="4">
    <source>
        <dbReference type="Google" id="ProtNLM"/>
    </source>
</evidence>
<proteinExistence type="predicted"/>
<organism evidence="2 3">
    <name type="scientific">Parasedimentitalea marina</name>
    <dbReference type="NCBI Taxonomy" id="2483033"/>
    <lineage>
        <taxon>Bacteria</taxon>
        <taxon>Pseudomonadati</taxon>
        <taxon>Pseudomonadota</taxon>
        <taxon>Alphaproteobacteria</taxon>
        <taxon>Rhodobacterales</taxon>
        <taxon>Paracoccaceae</taxon>
        <taxon>Parasedimentitalea</taxon>
    </lineage>
</organism>
<dbReference type="Pfam" id="PF17267">
    <property type="entry name" value="DUF5333"/>
    <property type="match status" value="1"/>
</dbReference>
<feature type="signal peptide" evidence="1">
    <location>
        <begin position="1"/>
        <end position="20"/>
    </location>
</feature>
<dbReference type="Proteomes" id="UP000283063">
    <property type="component" value="Chromosome"/>
</dbReference>